<accession>A0A6J8CWF3</accession>
<keyword evidence="1" id="KW-0802">TPR repeat</keyword>
<keyword evidence="4" id="KW-1185">Reference proteome</keyword>
<dbReference type="InterPro" id="IPR019734">
    <property type="entry name" value="TPR_rpt"/>
</dbReference>
<dbReference type="EMBL" id="CACVKT020006320">
    <property type="protein sequence ID" value="CAC5400858.1"/>
    <property type="molecule type" value="Genomic_DNA"/>
</dbReference>
<dbReference type="AlphaFoldDB" id="A0A6J8CWF3"/>
<protein>
    <recommendedName>
        <fullName evidence="5">Mab-21-like HhH/H2TH-like domain-containing protein</fullName>
    </recommendedName>
</protein>
<dbReference type="Gene3D" id="1.25.40.10">
    <property type="entry name" value="Tetratricopeptide repeat domain"/>
    <property type="match status" value="1"/>
</dbReference>
<gene>
    <name evidence="3" type="ORF">MCOR_35006</name>
</gene>
<keyword evidence="2" id="KW-1133">Transmembrane helix</keyword>
<proteinExistence type="predicted"/>
<organism evidence="3 4">
    <name type="scientific">Mytilus coruscus</name>
    <name type="common">Sea mussel</name>
    <dbReference type="NCBI Taxonomy" id="42192"/>
    <lineage>
        <taxon>Eukaryota</taxon>
        <taxon>Metazoa</taxon>
        <taxon>Spiralia</taxon>
        <taxon>Lophotrochozoa</taxon>
        <taxon>Mollusca</taxon>
        <taxon>Bivalvia</taxon>
        <taxon>Autobranchia</taxon>
        <taxon>Pteriomorphia</taxon>
        <taxon>Mytilida</taxon>
        <taxon>Mytiloidea</taxon>
        <taxon>Mytilidae</taxon>
        <taxon>Mytilinae</taxon>
        <taxon>Mytilus</taxon>
    </lineage>
</organism>
<name>A0A6J8CWF3_MYTCO</name>
<dbReference type="SUPFAM" id="SSF48452">
    <property type="entry name" value="TPR-like"/>
    <property type="match status" value="1"/>
</dbReference>
<feature type="transmembrane region" description="Helical" evidence="2">
    <location>
        <begin position="419"/>
        <end position="443"/>
    </location>
</feature>
<evidence type="ECO:0000256" key="1">
    <source>
        <dbReference type="PROSITE-ProRule" id="PRU00339"/>
    </source>
</evidence>
<evidence type="ECO:0000313" key="4">
    <source>
        <dbReference type="Proteomes" id="UP000507470"/>
    </source>
</evidence>
<keyword evidence="2" id="KW-0812">Transmembrane</keyword>
<evidence type="ECO:0000313" key="3">
    <source>
        <dbReference type="EMBL" id="CAC5400858.1"/>
    </source>
</evidence>
<dbReference type="OrthoDB" id="6152269at2759"/>
<dbReference type="InterPro" id="IPR011990">
    <property type="entry name" value="TPR-like_helical_dom_sf"/>
</dbReference>
<dbReference type="Proteomes" id="UP000507470">
    <property type="component" value="Unassembled WGS sequence"/>
</dbReference>
<feature type="repeat" description="TPR" evidence="1">
    <location>
        <begin position="473"/>
        <end position="506"/>
    </location>
</feature>
<keyword evidence="2" id="KW-0472">Membrane</keyword>
<reference evidence="3 4" key="1">
    <citation type="submission" date="2020-06" db="EMBL/GenBank/DDBJ databases">
        <authorList>
            <person name="Li R."/>
            <person name="Bekaert M."/>
        </authorList>
    </citation>
    <scope>NUCLEOTIDE SEQUENCE [LARGE SCALE GENOMIC DNA]</scope>
    <source>
        <strain evidence="4">wild</strain>
    </source>
</reference>
<dbReference type="PROSITE" id="PS50005">
    <property type="entry name" value="TPR"/>
    <property type="match status" value="1"/>
</dbReference>
<evidence type="ECO:0000256" key="2">
    <source>
        <dbReference type="SAM" id="Phobius"/>
    </source>
</evidence>
<evidence type="ECO:0008006" key="5">
    <source>
        <dbReference type="Google" id="ProtNLM"/>
    </source>
</evidence>
<sequence length="521" mass="60157">MAGNSTPDMSIYLYDYLCQFLFLSDNSTPDMSIYLYDYLCHFLFLSGNSTPDMSICLYDYLCHTIVGSEDYVRLIRLMNASKDRYFRSKFELHITSGSFGEGLELKGSDQDIMRVIHDLEVTGNGQMKLKDYHSDKNYFIADTDDIKPGFAYLHLMKGNTINKHFLYRSLEGKLFLSSALIKQNFIDEHISVVHGPCISDKEGNFDIAVTIHSKLWITTALKWITRSNKSWPTSEVKQRVIDHGVLAQFKVDLFFNDIVKIVKSKTLLTYQPIGIVDYVRALQLLLSSQTKKLRSIYKLNVTQTCYRIAQIMQLSSLRGNKHNYKQYIQCLCYILQSTHHDAVSGLLMLASLFYKKKQYNKALYVLSYSLRKCFTDELYYNANVFRKLGKIRMLRILLISTVEFSQESSLIPGEIKLDAYHLAFVLPPVVYLHFLTFLCHYHLNNIRNYQKSLGVLRLTIEENYCIFGYMDKAAAYDCLGVAFLVVGDKESAREACLKSIQIFPDQVMNPSFKRLGMIDLM</sequence>